<sequence>KYPQLNIEACFKLAALHYSACKLNDLNPIHNHKSAYLYLCDGFSLTLKALIVSPQSIHGVSYAQKVHVVAYVIVLGVNAP</sequence>
<evidence type="ECO:0000313" key="1">
    <source>
        <dbReference type="EMBL" id="KAH9315629.1"/>
    </source>
</evidence>
<reference evidence="1 2" key="1">
    <citation type="journal article" date="2021" name="Nat. Plants">
        <title>The Taxus genome provides insights into paclitaxel biosynthesis.</title>
        <authorList>
            <person name="Xiong X."/>
            <person name="Gou J."/>
            <person name="Liao Q."/>
            <person name="Li Y."/>
            <person name="Zhou Q."/>
            <person name="Bi G."/>
            <person name="Li C."/>
            <person name="Du R."/>
            <person name="Wang X."/>
            <person name="Sun T."/>
            <person name="Guo L."/>
            <person name="Liang H."/>
            <person name="Lu P."/>
            <person name="Wu Y."/>
            <person name="Zhang Z."/>
            <person name="Ro D.K."/>
            <person name="Shang Y."/>
            <person name="Huang S."/>
            <person name="Yan J."/>
        </authorList>
    </citation>
    <scope>NUCLEOTIDE SEQUENCE [LARGE SCALE GENOMIC DNA]</scope>
    <source>
        <strain evidence="1">Ta-2019</strain>
    </source>
</reference>
<name>A0AA38G6Q9_TAXCH</name>
<evidence type="ECO:0000313" key="2">
    <source>
        <dbReference type="Proteomes" id="UP000824469"/>
    </source>
</evidence>
<dbReference type="Proteomes" id="UP000824469">
    <property type="component" value="Unassembled WGS sequence"/>
</dbReference>
<protein>
    <submittedName>
        <fullName evidence="1">Uncharacterized protein</fullName>
    </submittedName>
</protein>
<proteinExistence type="predicted"/>
<comment type="caution">
    <text evidence="1">The sequence shown here is derived from an EMBL/GenBank/DDBJ whole genome shotgun (WGS) entry which is preliminary data.</text>
</comment>
<dbReference type="EMBL" id="JAHRHJ020000005">
    <property type="protein sequence ID" value="KAH9315629.1"/>
    <property type="molecule type" value="Genomic_DNA"/>
</dbReference>
<organism evidence="1 2">
    <name type="scientific">Taxus chinensis</name>
    <name type="common">Chinese yew</name>
    <name type="synonym">Taxus wallichiana var. chinensis</name>
    <dbReference type="NCBI Taxonomy" id="29808"/>
    <lineage>
        <taxon>Eukaryota</taxon>
        <taxon>Viridiplantae</taxon>
        <taxon>Streptophyta</taxon>
        <taxon>Embryophyta</taxon>
        <taxon>Tracheophyta</taxon>
        <taxon>Spermatophyta</taxon>
        <taxon>Pinopsida</taxon>
        <taxon>Pinidae</taxon>
        <taxon>Conifers II</taxon>
        <taxon>Cupressales</taxon>
        <taxon>Taxaceae</taxon>
        <taxon>Taxus</taxon>
    </lineage>
</organism>
<keyword evidence="2" id="KW-1185">Reference proteome</keyword>
<accession>A0AA38G6Q9</accession>
<dbReference type="AlphaFoldDB" id="A0AA38G6Q9"/>
<gene>
    <name evidence="1" type="ORF">KI387_024256</name>
</gene>
<feature type="non-terminal residue" evidence="1">
    <location>
        <position position="80"/>
    </location>
</feature>
<feature type="non-terminal residue" evidence="1">
    <location>
        <position position="1"/>
    </location>
</feature>